<keyword evidence="3" id="KW-1185">Reference proteome</keyword>
<name>A0ABW2KJ07_9ACTN</name>
<organism evidence="2 3">
    <name type="scientific">Marinactinospora rubrisoli</name>
    <dbReference type="NCBI Taxonomy" id="2715399"/>
    <lineage>
        <taxon>Bacteria</taxon>
        <taxon>Bacillati</taxon>
        <taxon>Actinomycetota</taxon>
        <taxon>Actinomycetes</taxon>
        <taxon>Streptosporangiales</taxon>
        <taxon>Nocardiopsidaceae</taxon>
        <taxon>Marinactinospora</taxon>
    </lineage>
</organism>
<reference evidence="3" key="1">
    <citation type="journal article" date="2019" name="Int. J. Syst. Evol. Microbiol.">
        <title>The Global Catalogue of Microorganisms (GCM) 10K type strain sequencing project: providing services to taxonomists for standard genome sequencing and annotation.</title>
        <authorList>
            <consortium name="The Broad Institute Genomics Platform"/>
            <consortium name="The Broad Institute Genome Sequencing Center for Infectious Disease"/>
            <person name="Wu L."/>
            <person name="Ma J."/>
        </authorList>
    </citation>
    <scope>NUCLEOTIDE SEQUENCE [LARGE SCALE GENOMIC DNA]</scope>
    <source>
        <strain evidence="3">CGMCC 4.7382</strain>
    </source>
</reference>
<dbReference type="EMBL" id="JBHTBH010000007">
    <property type="protein sequence ID" value="MFC7329319.1"/>
    <property type="molecule type" value="Genomic_DNA"/>
</dbReference>
<comment type="caution">
    <text evidence="2">The sequence shown here is derived from an EMBL/GenBank/DDBJ whole genome shotgun (WGS) entry which is preliminary data.</text>
</comment>
<evidence type="ECO:0000313" key="2">
    <source>
        <dbReference type="EMBL" id="MFC7329319.1"/>
    </source>
</evidence>
<proteinExistence type="predicted"/>
<accession>A0ABW2KJ07</accession>
<dbReference type="Proteomes" id="UP001596540">
    <property type="component" value="Unassembled WGS sequence"/>
</dbReference>
<protein>
    <submittedName>
        <fullName evidence="2">Uncharacterized protein</fullName>
    </submittedName>
</protein>
<dbReference type="RefSeq" id="WP_379871967.1">
    <property type="nucleotide sequence ID" value="NZ_JBHTBH010000007.1"/>
</dbReference>
<gene>
    <name evidence="2" type="ORF">ACFQRF_16405</name>
</gene>
<feature type="region of interest" description="Disordered" evidence="1">
    <location>
        <begin position="1"/>
        <end position="28"/>
    </location>
</feature>
<evidence type="ECO:0000256" key="1">
    <source>
        <dbReference type="SAM" id="MobiDB-lite"/>
    </source>
</evidence>
<evidence type="ECO:0000313" key="3">
    <source>
        <dbReference type="Proteomes" id="UP001596540"/>
    </source>
</evidence>
<sequence>MEPSQGGGREAAASEEFSRPEPAPVRRRLRVRFATPVEDVVAAGAPESADAAPPADTD</sequence>